<evidence type="ECO:0000256" key="3">
    <source>
        <dbReference type="ARBA" id="ARBA00023082"/>
    </source>
</evidence>
<dbReference type="NCBIfam" id="TIGR02937">
    <property type="entry name" value="sigma70-ECF"/>
    <property type="match status" value="1"/>
</dbReference>
<dbReference type="Pfam" id="PF08281">
    <property type="entry name" value="Sigma70_r4_2"/>
    <property type="match status" value="1"/>
</dbReference>
<gene>
    <name evidence="8" type="ORF">GJJ30_05010</name>
</gene>
<dbReference type="Gene3D" id="1.10.10.10">
    <property type="entry name" value="Winged helix-like DNA-binding domain superfamily/Winged helix DNA-binding domain"/>
    <property type="match status" value="1"/>
</dbReference>
<dbReference type="PANTHER" id="PTHR43133">
    <property type="entry name" value="RNA POLYMERASE ECF-TYPE SIGMA FACTO"/>
    <property type="match status" value="1"/>
</dbReference>
<dbReference type="OrthoDB" id="9150024at2"/>
<reference evidence="8 9" key="1">
    <citation type="journal article" date="2018" name="Antonie Van Leeuwenhoek">
        <title>Larkinella terrae sp. nov., isolated from soil on Jeju Island, South Korea.</title>
        <authorList>
            <person name="Ten L.N."/>
            <person name="Jeon J."/>
            <person name="Park S.J."/>
            <person name="Park S."/>
            <person name="Lee S.Y."/>
            <person name="Kim M.K."/>
            <person name="Jung H.Y."/>
        </authorList>
    </citation>
    <scope>NUCLEOTIDE SEQUENCE [LARGE SCALE GENOMIC DNA]</scope>
    <source>
        <strain evidence="8 9">KCTC 52001</strain>
    </source>
</reference>
<dbReference type="InterPro" id="IPR036388">
    <property type="entry name" value="WH-like_DNA-bd_sf"/>
</dbReference>
<sequence>MFRSPPNHRPLEAIADADLWRHFQEGDELAMGELAERYYKRLYNYGSKFSRDHEVIRDCIQDLFLEIWDKRQTLSQPDSVKLYLLVSIRRRIYRRKTENKWLEESEELDFDSALVGDLPIETTIIEDETSQYYVRKLQQLIPQLSRRQQEIIYLRFYENLDNEAIAEVMSLSRGAVANLLWRALKELKDYWYAGLVFLLMVGFGLLK</sequence>
<evidence type="ECO:0000313" key="9">
    <source>
        <dbReference type="Proteomes" id="UP000441754"/>
    </source>
</evidence>
<evidence type="ECO:0000256" key="1">
    <source>
        <dbReference type="ARBA" id="ARBA00010641"/>
    </source>
</evidence>
<keyword evidence="5" id="KW-0812">Transmembrane</keyword>
<dbReference type="InterPro" id="IPR007627">
    <property type="entry name" value="RNA_pol_sigma70_r2"/>
</dbReference>
<dbReference type="SUPFAM" id="SSF88659">
    <property type="entry name" value="Sigma3 and sigma4 domains of RNA polymerase sigma factors"/>
    <property type="match status" value="1"/>
</dbReference>
<proteinExistence type="inferred from homology"/>
<dbReference type="GO" id="GO:0016987">
    <property type="term" value="F:sigma factor activity"/>
    <property type="evidence" value="ECO:0007669"/>
    <property type="project" value="UniProtKB-KW"/>
</dbReference>
<evidence type="ECO:0000313" key="8">
    <source>
        <dbReference type="EMBL" id="MRS60644.1"/>
    </source>
</evidence>
<evidence type="ECO:0000259" key="7">
    <source>
        <dbReference type="Pfam" id="PF08281"/>
    </source>
</evidence>
<dbReference type="Pfam" id="PF04542">
    <property type="entry name" value="Sigma70_r2"/>
    <property type="match status" value="1"/>
</dbReference>
<dbReference type="GO" id="GO:0003677">
    <property type="term" value="F:DNA binding"/>
    <property type="evidence" value="ECO:0007669"/>
    <property type="project" value="InterPro"/>
</dbReference>
<comment type="caution">
    <text evidence="8">The sequence shown here is derived from an EMBL/GenBank/DDBJ whole genome shotgun (WGS) entry which is preliminary data.</text>
</comment>
<dbReference type="InterPro" id="IPR039425">
    <property type="entry name" value="RNA_pol_sigma-70-like"/>
</dbReference>
<comment type="similarity">
    <text evidence="1">Belongs to the sigma-70 factor family. ECF subfamily.</text>
</comment>
<dbReference type="InterPro" id="IPR014284">
    <property type="entry name" value="RNA_pol_sigma-70_dom"/>
</dbReference>
<dbReference type="CDD" id="cd06171">
    <property type="entry name" value="Sigma70_r4"/>
    <property type="match status" value="1"/>
</dbReference>
<feature type="domain" description="RNA polymerase sigma-70 region 2" evidence="6">
    <location>
        <begin position="34"/>
        <end position="101"/>
    </location>
</feature>
<keyword evidence="9" id="KW-1185">Reference proteome</keyword>
<organism evidence="8 9">
    <name type="scientific">Larkinella terrae</name>
    <dbReference type="NCBI Taxonomy" id="2025311"/>
    <lineage>
        <taxon>Bacteria</taxon>
        <taxon>Pseudomonadati</taxon>
        <taxon>Bacteroidota</taxon>
        <taxon>Cytophagia</taxon>
        <taxon>Cytophagales</taxon>
        <taxon>Spirosomataceae</taxon>
        <taxon>Larkinella</taxon>
    </lineage>
</organism>
<dbReference type="PANTHER" id="PTHR43133:SF46">
    <property type="entry name" value="RNA POLYMERASE SIGMA-70 FACTOR ECF SUBFAMILY"/>
    <property type="match status" value="1"/>
</dbReference>
<keyword evidence="5" id="KW-0472">Membrane</keyword>
<keyword evidence="4" id="KW-0804">Transcription</keyword>
<evidence type="ECO:0000256" key="4">
    <source>
        <dbReference type="ARBA" id="ARBA00023163"/>
    </source>
</evidence>
<dbReference type="AlphaFoldDB" id="A0A7K0EFP0"/>
<dbReference type="SUPFAM" id="SSF88946">
    <property type="entry name" value="Sigma2 domain of RNA polymerase sigma factors"/>
    <property type="match status" value="1"/>
</dbReference>
<dbReference type="RefSeq" id="WP_154173805.1">
    <property type="nucleotide sequence ID" value="NZ_WJXZ01000002.1"/>
</dbReference>
<accession>A0A7K0EFP0</accession>
<dbReference type="GO" id="GO:0006352">
    <property type="term" value="P:DNA-templated transcription initiation"/>
    <property type="evidence" value="ECO:0007669"/>
    <property type="project" value="InterPro"/>
</dbReference>
<dbReference type="InterPro" id="IPR013249">
    <property type="entry name" value="RNA_pol_sigma70_r4_t2"/>
</dbReference>
<feature type="transmembrane region" description="Helical" evidence="5">
    <location>
        <begin position="190"/>
        <end position="206"/>
    </location>
</feature>
<dbReference type="InterPro" id="IPR013324">
    <property type="entry name" value="RNA_pol_sigma_r3/r4-like"/>
</dbReference>
<dbReference type="InterPro" id="IPR013325">
    <property type="entry name" value="RNA_pol_sigma_r2"/>
</dbReference>
<keyword evidence="3" id="KW-0731">Sigma factor</keyword>
<feature type="domain" description="RNA polymerase sigma factor 70 region 4 type 2" evidence="7">
    <location>
        <begin position="136"/>
        <end position="187"/>
    </location>
</feature>
<evidence type="ECO:0000256" key="5">
    <source>
        <dbReference type="SAM" id="Phobius"/>
    </source>
</evidence>
<dbReference type="Proteomes" id="UP000441754">
    <property type="component" value="Unassembled WGS sequence"/>
</dbReference>
<keyword evidence="2" id="KW-0805">Transcription regulation</keyword>
<name>A0A7K0EFP0_9BACT</name>
<evidence type="ECO:0000259" key="6">
    <source>
        <dbReference type="Pfam" id="PF04542"/>
    </source>
</evidence>
<evidence type="ECO:0000256" key="2">
    <source>
        <dbReference type="ARBA" id="ARBA00023015"/>
    </source>
</evidence>
<dbReference type="EMBL" id="WJXZ01000002">
    <property type="protein sequence ID" value="MRS60644.1"/>
    <property type="molecule type" value="Genomic_DNA"/>
</dbReference>
<keyword evidence="5" id="KW-1133">Transmembrane helix</keyword>
<protein>
    <submittedName>
        <fullName evidence="8">Sigma-70 family RNA polymerase sigma factor</fullName>
    </submittedName>
</protein>
<dbReference type="Gene3D" id="1.10.1740.10">
    <property type="match status" value="1"/>
</dbReference>